<feature type="compositionally biased region" description="Low complexity" evidence="1">
    <location>
        <begin position="61"/>
        <end position="73"/>
    </location>
</feature>
<organism evidence="3 4">
    <name type="scientific">Sporichthya brevicatena</name>
    <dbReference type="NCBI Taxonomy" id="171442"/>
    <lineage>
        <taxon>Bacteria</taxon>
        <taxon>Bacillati</taxon>
        <taxon>Actinomycetota</taxon>
        <taxon>Actinomycetes</taxon>
        <taxon>Sporichthyales</taxon>
        <taxon>Sporichthyaceae</taxon>
        <taxon>Sporichthya</taxon>
    </lineage>
</organism>
<reference evidence="3 4" key="1">
    <citation type="journal article" date="2019" name="Int. J. Syst. Evol. Microbiol.">
        <title>The Global Catalogue of Microorganisms (GCM) 10K type strain sequencing project: providing services to taxonomists for standard genome sequencing and annotation.</title>
        <authorList>
            <consortium name="The Broad Institute Genomics Platform"/>
            <consortium name="The Broad Institute Genome Sequencing Center for Infectious Disease"/>
            <person name="Wu L."/>
            <person name="Ma J."/>
        </authorList>
    </citation>
    <scope>NUCLEOTIDE SEQUENCE [LARGE SCALE GENOMIC DNA]</scope>
    <source>
        <strain evidence="3 4">JCM 10671</strain>
    </source>
</reference>
<keyword evidence="2" id="KW-0732">Signal</keyword>
<dbReference type="RefSeq" id="WP_344609610.1">
    <property type="nucleotide sequence ID" value="NZ_BAAAHE010000055.1"/>
</dbReference>
<evidence type="ECO:0000313" key="4">
    <source>
        <dbReference type="Proteomes" id="UP001500957"/>
    </source>
</evidence>
<accession>A0ABN1HCB5</accession>
<dbReference type="EMBL" id="BAAAHE010000055">
    <property type="protein sequence ID" value="GAA0637922.1"/>
    <property type="molecule type" value="Genomic_DNA"/>
</dbReference>
<feature type="chain" id="PRO_5045822451" evidence="2">
    <location>
        <begin position="26"/>
        <end position="89"/>
    </location>
</feature>
<proteinExistence type="predicted"/>
<sequence>MGVIKRFAIGSTVLGVLALAGGASALAFDGGSSTGGNRPASQQLQDRGGSASDAVSGAFESDVPSSDSDVLPDTGGSDASARWFRPHGG</sequence>
<feature type="signal peptide" evidence="2">
    <location>
        <begin position="1"/>
        <end position="25"/>
    </location>
</feature>
<gene>
    <name evidence="3" type="ORF">GCM10009547_47910</name>
</gene>
<evidence type="ECO:0000313" key="3">
    <source>
        <dbReference type="EMBL" id="GAA0637922.1"/>
    </source>
</evidence>
<evidence type="ECO:0000256" key="2">
    <source>
        <dbReference type="SAM" id="SignalP"/>
    </source>
</evidence>
<evidence type="ECO:0000256" key="1">
    <source>
        <dbReference type="SAM" id="MobiDB-lite"/>
    </source>
</evidence>
<protein>
    <submittedName>
        <fullName evidence="3">Uncharacterized protein</fullName>
    </submittedName>
</protein>
<feature type="compositionally biased region" description="Polar residues" evidence="1">
    <location>
        <begin position="35"/>
        <end position="45"/>
    </location>
</feature>
<comment type="caution">
    <text evidence="3">The sequence shown here is derived from an EMBL/GenBank/DDBJ whole genome shotgun (WGS) entry which is preliminary data.</text>
</comment>
<feature type="region of interest" description="Disordered" evidence="1">
    <location>
        <begin position="29"/>
        <end position="89"/>
    </location>
</feature>
<keyword evidence="4" id="KW-1185">Reference proteome</keyword>
<name>A0ABN1HCB5_9ACTN</name>
<dbReference type="Proteomes" id="UP001500957">
    <property type="component" value="Unassembled WGS sequence"/>
</dbReference>